<organism evidence="3 4">
    <name type="scientific">Eufriesea mexicana</name>
    <dbReference type="NCBI Taxonomy" id="516756"/>
    <lineage>
        <taxon>Eukaryota</taxon>
        <taxon>Metazoa</taxon>
        <taxon>Ecdysozoa</taxon>
        <taxon>Arthropoda</taxon>
        <taxon>Hexapoda</taxon>
        <taxon>Insecta</taxon>
        <taxon>Pterygota</taxon>
        <taxon>Neoptera</taxon>
        <taxon>Endopterygota</taxon>
        <taxon>Hymenoptera</taxon>
        <taxon>Apocrita</taxon>
        <taxon>Aculeata</taxon>
        <taxon>Apoidea</taxon>
        <taxon>Anthophila</taxon>
        <taxon>Apidae</taxon>
        <taxon>Eufriesea</taxon>
    </lineage>
</organism>
<feature type="region of interest" description="Disordered" evidence="1">
    <location>
        <begin position="570"/>
        <end position="610"/>
    </location>
</feature>
<keyword evidence="2" id="KW-1133">Transmembrane helix</keyword>
<feature type="region of interest" description="Disordered" evidence="1">
    <location>
        <begin position="503"/>
        <end position="523"/>
    </location>
</feature>
<feature type="compositionally biased region" description="Basic and acidic residues" evidence="1">
    <location>
        <begin position="579"/>
        <end position="592"/>
    </location>
</feature>
<accession>A0A310SDC9</accession>
<dbReference type="EMBL" id="KQ769068">
    <property type="protein sequence ID" value="OAD52976.1"/>
    <property type="molecule type" value="Genomic_DNA"/>
</dbReference>
<reference evidence="3 4" key="1">
    <citation type="submission" date="2015-07" db="EMBL/GenBank/DDBJ databases">
        <title>The genome of Eufriesea mexicana.</title>
        <authorList>
            <person name="Pan H."/>
            <person name="Kapheim K."/>
        </authorList>
    </citation>
    <scope>NUCLEOTIDE SEQUENCE [LARGE SCALE GENOMIC DNA]</scope>
    <source>
        <strain evidence="3">0111107269</strain>
        <tissue evidence="3">Whole body</tissue>
    </source>
</reference>
<proteinExistence type="predicted"/>
<keyword evidence="4" id="KW-1185">Reference proteome</keyword>
<keyword evidence="2" id="KW-0472">Membrane</keyword>
<name>A0A310SDC9_9HYME</name>
<sequence length="610" mass="65897">MKSGRGLVSSIENSAKDVWSLAVEPTPTMQYNQYLSLCLVALVLGQVATLPQHSQYPQQFQQQVRDERKFAEKPNAMKKVALDDLDDISTNQIQEGGNTGFSWSNMLSMLMQMLLGQTGGVAGPSKNEIDDGAPTSPWANLLSVGLRVLTALLGGPQQSVDGIDKVDNQSSPMQGILTAVLGAFLGQGRDPDQVAVMAKNASEFISIVINLLDALKTSFSHRSLAARSMGRRDTVSEAAVASISMLKGYMRSVKSFNNVGRAEDEGQRGCAERALCEASAECVADAQGTSSIFCQLGSYATSYLLQRQSGVGFEALYEAGRRGRTGEDCRTLFMDCNAFISIVINLLDALKTSFSHRSLAARSMGRRDTVSEAAVASISMLKGYMRSVKSFNNVGRAEDEGQRGCAERALCEASAECVADAQGTSSIFCQLGSYATSYLLQRQSGVGFEALYEAGRRGRTGEDCRTLFMDCNAMTLKSLMGFSGFKDSYQPIIDRYHSGTGGYHHSGSGGYQHSSRGGGQKKGTNGAALSALTLLAFLFLINVMQQSMQDNMSTTTTTAATIILRDSDQPAVVDAKEEEENKKRDEAKRDGNYETPGKSKIQRLNSQYIK</sequence>
<protein>
    <submittedName>
        <fullName evidence="3">Uncharacterized protein</fullName>
    </submittedName>
</protein>
<evidence type="ECO:0000256" key="1">
    <source>
        <dbReference type="SAM" id="MobiDB-lite"/>
    </source>
</evidence>
<keyword evidence="2" id="KW-0812">Transmembrane</keyword>
<dbReference type="Proteomes" id="UP000250275">
    <property type="component" value="Unassembled WGS sequence"/>
</dbReference>
<dbReference type="OrthoDB" id="7587145at2759"/>
<dbReference type="PANTHER" id="PTHR41158">
    <property type="entry name" value="AGAP010294-PA"/>
    <property type="match status" value="1"/>
</dbReference>
<dbReference type="PANTHER" id="PTHR41158:SF2">
    <property type="entry name" value="AGAP010294-PA"/>
    <property type="match status" value="1"/>
</dbReference>
<evidence type="ECO:0000313" key="3">
    <source>
        <dbReference type="EMBL" id="OAD52976.1"/>
    </source>
</evidence>
<evidence type="ECO:0000256" key="2">
    <source>
        <dbReference type="SAM" id="Phobius"/>
    </source>
</evidence>
<dbReference type="AlphaFoldDB" id="A0A310SDC9"/>
<evidence type="ECO:0000313" key="4">
    <source>
        <dbReference type="Proteomes" id="UP000250275"/>
    </source>
</evidence>
<feature type="compositionally biased region" description="Gly residues" evidence="1">
    <location>
        <begin position="503"/>
        <end position="521"/>
    </location>
</feature>
<feature type="transmembrane region" description="Helical" evidence="2">
    <location>
        <begin position="526"/>
        <end position="544"/>
    </location>
</feature>
<gene>
    <name evidence="3" type="ORF">WN48_11062</name>
</gene>